<dbReference type="EMBL" id="BNJQ01000002">
    <property type="protein sequence ID" value="GHP02118.1"/>
    <property type="molecule type" value="Genomic_DNA"/>
</dbReference>
<sequence>MLLTTTTTLSMMMLFLQQGGLPNSAANKTVDGVLNSCFGTSTFGKTLTDSTTILGKRYEDTNELAGIELQTLACKRLARRKGIAYYTIMDENFPLVSEEAGDTPYVDRLRRFGPANRTIRVAWNHRFSRKIKRSSKGFGKGLLSFYCFADGEGTFQTLEDAKAATASERTKTGLRGKVNFNYWPSRRGCKSNGGPWYMIDYINSAAEIPTPNDIKIDVRGAEERGGDGGVSCTERMPHDQAGMDFVPGVLSQHGCMGDSLRGLLDELATAGSQSLAVQLIFNCASAGEARGSMSRPLAELLRRTRDASSDPKSAFDALALISQVLEIFRAAGETPPSWVMQSAQRATSAARKHRSRGRGGGGGGGDDEL</sequence>
<protein>
    <submittedName>
        <fullName evidence="3">Uncharacterized protein</fullName>
    </submittedName>
</protein>
<feature type="region of interest" description="Disordered" evidence="1">
    <location>
        <begin position="336"/>
        <end position="369"/>
    </location>
</feature>
<evidence type="ECO:0000256" key="2">
    <source>
        <dbReference type="SAM" id="SignalP"/>
    </source>
</evidence>
<keyword evidence="4" id="KW-1185">Reference proteome</keyword>
<reference evidence="3" key="1">
    <citation type="submission" date="2020-10" db="EMBL/GenBank/DDBJ databases">
        <title>Unveiling of a novel bifunctional photoreceptor, Dualchrome1, isolated from a cosmopolitan green alga.</title>
        <authorList>
            <person name="Suzuki S."/>
            <person name="Kawachi M."/>
        </authorList>
    </citation>
    <scope>NUCLEOTIDE SEQUENCE</scope>
    <source>
        <strain evidence="3">NIES 2893</strain>
    </source>
</reference>
<keyword evidence="2" id="KW-0732">Signal</keyword>
<gene>
    <name evidence="3" type="ORF">PPROV_000087400</name>
</gene>
<name>A0A830H680_9CHLO</name>
<feature type="signal peptide" evidence="2">
    <location>
        <begin position="1"/>
        <end position="26"/>
    </location>
</feature>
<accession>A0A830H680</accession>
<feature type="chain" id="PRO_5032570389" evidence="2">
    <location>
        <begin position="27"/>
        <end position="369"/>
    </location>
</feature>
<comment type="caution">
    <text evidence="3">The sequence shown here is derived from an EMBL/GenBank/DDBJ whole genome shotgun (WGS) entry which is preliminary data.</text>
</comment>
<proteinExistence type="predicted"/>
<feature type="compositionally biased region" description="Gly residues" evidence="1">
    <location>
        <begin position="358"/>
        <end position="369"/>
    </location>
</feature>
<dbReference type="Proteomes" id="UP000660262">
    <property type="component" value="Unassembled WGS sequence"/>
</dbReference>
<organism evidence="3 4">
    <name type="scientific">Pycnococcus provasolii</name>
    <dbReference type="NCBI Taxonomy" id="41880"/>
    <lineage>
        <taxon>Eukaryota</taxon>
        <taxon>Viridiplantae</taxon>
        <taxon>Chlorophyta</taxon>
        <taxon>Pseudoscourfieldiophyceae</taxon>
        <taxon>Pseudoscourfieldiales</taxon>
        <taxon>Pycnococcaceae</taxon>
        <taxon>Pycnococcus</taxon>
    </lineage>
</organism>
<evidence type="ECO:0000313" key="4">
    <source>
        <dbReference type="Proteomes" id="UP000660262"/>
    </source>
</evidence>
<dbReference type="AlphaFoldDB" id="A0A830H680"/>
<evidence type="ECO:0000313" key="3">
    <source>
        <dbReference type="EMBL" id="GHP02118.1"/>
    </source>
</evidence>
<evidence type="ECO:0000256" key="1">
    <source>
        <dbReference type="SAM" id="MobiDB-lite"/>
    </source>
</evidence>